<feature type="compositionally biased region" description="Gly residues" evidence="1">
    <location>
        <begin position="29"/>
        <end position="43"/>
    </location>
</feature>
<evidence type="ECO:0000313" key="3">
    <source>
        <dbReference type="EMBL" id="KNC51364.1"/>
    </source>
</evidence>
<reference evidence="3 4" key="1">
    <citation type="submission" date="2010-05" db="EMBL/GenBank/DDBJ databases">
        <title>The Genome Sequence of Thecamonas trahens ATCC 50062.</title>
        <authorList>
            <consortium name="The Broad Institute Genome Sequencing Platform"/>
            <person name="Russ C."/>
            <person name="Cuomo C."/>
            <person name="Shea T."/>
            <person name="Young S.K."/>
            <person name="Zeng Q."/>
            <person name="Koehrsen M."/>
            <person name="Haas B."/>
            <person name="Borodovsky M."/>
            <person name="Guigo R."/>
            <person name="Alvarado L."/>
            <person name="Berlin A."/>
            <person name="Bochicchio J."/>
            <person name="Borenstein D."/>
            <person name="Chapman S."/>
            <person name="Chen Z."/>
            <person name="Freedman E."/>
            <person name="Gellesch M."/>
            <person name="Goldberg J."/>
            <person name="Griggs A."/>
            <person name="Gujja S."/>
            <person name="Heilman E."/>
            <person name="Heiman D."/>
            <person name="Hepburn T."/>
            <person name="Howarth C."/>
            <person name="Jen D."/>
            <person name="Larson L."/>
            <person name="Mehta T."/>
            <person name="Park D."/>
            <person name="Pearson M."/>
            <person name="Roberts A."/>
            <person name="Saif S."/>
            <person name="Shenoy N."/>
            <person name="Sisk P."/>
            <person name="Stolte C."/>
            <person name="Sykes S."/>
            <person name="Thomson T."/>
            <person name="Walk T."/>
            <person name="White J."/>
            <person name="Yandava C."/>
            <person name="Burger G."/>
            <person name="Gray M.W."/>
            <person name="Holland P.W.H."/>
            <person name="King N."/>
            <person name="Lang F.B.F."/>
            <person name="Roger A.J."/>
            <person name="Ruiz-Trillo I."/>
            <person name="Lander E."/>
            <person name="Nusbaum C."/>
        </authorList>
    </citation>
    <scope>NUCLEOTIDE SEQUENCE [LARGE SCALE GENOMIC DNA]</scope>
    <source>
        <strain evidence="3 4">ATCC 50062</strain>
    </source>
</reference>
<dbReference type="RefSeq" id="XP_013756282.1">
    <property type="nucleotide sequence ID" value="XM_013900828.1"/>
</dbReference>
<dbReference type="InterPro" id="IPR036638">
    <property type="entry name" value="HLH_DNA-bd_sf"/>
</dbReference>
<dbReference type="Proteomes" id="UP000054408">
    <property type="component" value="Unassembled WGS sequence"/>
</dbReference>
<sequence length="316" mass="33376">MLDLSAQNGWAIGFAHLDSTSLEPMSMTGGFGSNSGTAGGNGAGNHNQGHLSADDMMDGFTLVDIVNQAPVAFDFRTRSIRLSPPPAEAGSRVIDDEPFELIDFVPKLEQGIEGLTMLSAGSHHEGQAAATPTSGVPVGLAGMSAAPALQAAPMHVAAAAPIVPLELGVAGGSSRKRKRKRSSSKPTTPQSVDATRARVRAAASQVPGVTFVPDEMPELDVALASSTSLANVRICTSDLSKKDADKLRKKKHNDVEKQRRVRERIVMSKLTDLVRPFLGLNPTAKPIKLDVLEGAADFIEQLLCELPPAKRAHLLQ</sequence>
<feature type="domain" description="BHLH" evidence="2">
    <location>
        <begin position="247"/>
        <end position="302"/>
    </location>
</feature>
<dbReference type="SUPFAM" id="SSF47459">
    <property type="entry name" value="HLH, helix-loop-helix DNA-binding domain"/>
    <property type="match status" value="1"/>
</dbReference>
<evidence type="ECO:0000259" key="2">
    <source>
        <dbReference type="PROSITE" id="PS50888"/>
    </source>
</evidence>
<dbReference type="PROSITE" id="PS50888">
    <property type="entry name" value="BHLH"/>
    <property type="match status" value="1"/>
</dbReference>
<dbReference type="GeneID" id="25566309"/>
<proteinExistence type="predicted"/>
<gene>
    <name evidence="3" type="ORF">AMSG_07380</name>
</gene>
<protein>
    <recommendedName>
        <fullName evidence="2">BHLH domain-containing protein</fullName>
    </recommendedName>
</protein>
<evidence type="ECO:0000313" key="4">
    <source>
        <dbReference type="Proteomes" id="UP000054408"/>
    </source>
</evidence>
<dbReference type="Pfam" id="PF00010">
    <property type="entry name" value="HLH"/>
    <property type="match status" value="1"/>
</dbReference>
<evidence type="ECO:0000256" key="1">
    <source>
        <dbReference type="SAM" id="MobiDB-lite"/>
    </source>
</evidence>
<organism evidence="3 4">
    <name type="scientific">Thecamonas trahens ATCC 50062</name>
    <dbReference type="NCBI Taxonomy" id="461836"/>
    <lineage>
        <taxon>Eukaryota</taxon>
        <taxon>Apusozoa</taxon>
        <taxon>Apusomonadida</taxon>
        <taxon>Apusomonadidae</taxon>
        <taxon>Thecamonas</taxon>
    </lineage>
</organism>
<dbReference type="AlphaFoldDB" id="A0A0L0DGA7"/>
<feature type="region of interest" description="Disordered" evidence="1">
    <location>
        <begin position="26"/>
        <end position="50"/>
    </location>
</feature>
<dbReference type="Gene3D" id="4.10.280.10">
    <property type="entry name" value="Helix-loop-helix DNA-binding domain"/>
    <property type="match status" value="1"/>
</dbReference>
<dbReference type="EMBL" id="GL349466">
    <property type="protein sequence ID" value="KNC51364.1"/>
    <property type="molecule type" value="Genomic_DNA"/>
</dbReference>
<name>A0A0L0DGA7_THETB</name>
<feature type="compositionally biased region" description="Basic residues" evidence="1">
    <location>
        <begin position="174"/>
        <end position="183"/>
    </location>
</feature>
<feature type="region of interest" description="Disordered" evidence="1">
    <location>
        <begin position="171"/>
        <end position="196"/>
    </location>
</feature>
<dbReference type="InterPro" id="IPR011598">
    <property type="entry name" value="bHLH_dom"/>
</dbReference>
<accession>A0A0L0DGA7</accession>
<dbReference type="GO" id="GO:0046983">
    <property type="term" value="F:protein dimerization activity"/>
    <property type="evidence" value="ECO:0007669"/>
    <property type="project" value="InterPro"/>
</dbReference>
<keyword evidence="4" id="KW-1185">Reference proteome</keyword>